<comment type="caution">
    <text evidence="2">The sequence shown here is derived from an EMBL/GenBank/DDBJ whole genome shotgun (WGS) entry which is preliminary data.</text>
</comment>
<dbReference type="EMBL" id="CBXI010000040">
    <property type="protein sequence ID" value="CDL92161.1"/>
    <property type="molecule type" value="Genomic_DNA"/>
</dbReference>
<accession>W6N6W9</accession>
<dbReference type="Pfam" id="PF07872">
    <property type="entry name" value="DUF1659"/>
    <property type="match status" value="1"/>
</dbReference>
<gene>
    <name evidence="2" type="ORF">CTDIVETGP_2231</name>
</gene>
<reference evidence="2 3" key="1">
    <citation type="journal article" date="2015" name="Genome Announc.">
        <title>Draft Genome Sequence of Clostridium tyrobutyricum Strain DIVETGP, Isolated from Cow's Milk for Grana Padano Production.</title>
        <authorList>
            <person name="Soggiu A."/>
            <person name="Piras C."/>
            <person name="Gaiarsa S."/>
            <person name="Sassera D."/>
            <person name="Roncada P."/>
            <person name="Bendixen E."/>
            <person name="Brasca M."/>
            <person name="Bonizzi L."/>
        </authorList>
    </citation>
    <scope>NUCLEOTIDE SEQUENCE [LARGE SCALE GENOMIC DNA]</scope>
    <source>
        <strain evidence="2 3">DIVETGP</strain>
    </source>
</reference>
<dbReference type="RefSeq" id="WP_017895075.1">
    <property type="nucleotide sequence ID" value="NZ_CBXI010000040.1"/>
</dbReference>
<dbReference type="Proteomes" id="UP000019482">
    <property type="component" value="Unassembled WGS sequence"/>
</dbReference>
<sequence>MAAITKINSAIVIKYQDGVNEKGEDIIRSKKFSNLKLTASEDGIYNTAREMEKLLGKPLTEIIKTDNSDITNA</sequence>
<keyword evidence="3" id="KW-1185">Reference proteome</keyword>
<name>W6N6W9_CLOTY</name>
<protein>
    <recommendedName>
        <fullName evidence="1">DUF1659 domain-containing protein</fullName>
    </recommendedName>
</protein>
<dbReference type="AlphaFoldDB" id="W6N6W9"/>
<dbReference type="GeneID" id="29420608"/>
<feature type="domain" description="DUF1659" evidence="1">
    <location>
        <begin position="4"/>
        <end position="72"/>
    </location>
</feature>
<dbReference type="OrthoDB" id="1955198at2"/>
<evidence type="ECO:0000313" key="2">
    <source>
        <dbReference type="EMBL" id="CDL92161.1"/>
    </source>
</evidence>
<proteinExistence type="predicted"/>
<dbReference type="InterPro" id="IPR012454">
    <property type="entry name" value="DUF1659"/>
</dbReference>
<organism evidence="2 3">
    <name type="scientific">Clostridium tyrobutyricum DIVETGP</name>
    <dbReference type="NCBI Taxonomy" id="1408889"/>
    <lineage>
        <taxon>Bacteria</taxon>
        <taxon>Bacillati</taxon>
        <taxon>Bacillota</taxon>
        <taxon>Clostridia</taxon>
        <taxon>Eubacteriales</taxon>
        <taxon>Clostridiaceae</taxon>
        <taxon>Clostridium</taxon>
    </lineage>
</organism>
<evidence type="ECO:0000313" key="3">
    <source>
        <dbReference type="Proteomes" id="UP000019482"/>
    </source>
</evidence>
<evidence type="ECO:0000259" key="1">
    <source>
        <dbReference type="Pfam" id="PF07872"/>
    </source>
</evidence>